<dbReference type="InterPro" id="IPR000095">
    <property type="entry name" value="CRIB_dom"/>
</dbReference>
<dbReference type="InterPro" id="IPR011009">
    <property type="entry name" value="Kinase-like_dom_sf"/>
</dbReference>
<gene>
    <name evidence="15" type="ORF">MENT_LOCUS13958</name>
</gene>
<dbReference type="SUPFAM" id="SSF56112">
    <property type="entry name" value="Protein kinase-like (PK-like)"/>
    <property type="match status" value="1"/>
</dbReference>
<sequence length="863" mass="95527">MSSVSLATPSRCDNVEKVHKEKTGSKVRIRALLGRLFNNSSDSDCAQNGMGNQHSANEISGPYNTVHRIHVGYDGQKFTGLPQSWLEMLQRDITEIDQKRNPTAVVAALKTYAQLFKQNDSDRFMITQKSVYADDDFVVYGTSGQEISRTSASLTPSTHSSGSHELEKPSKFDIIHRSNSESSFSSDGVQEDTTNKLKYSDEKLDLFTRDETGCCDNKLLDESKIIIASNSFTFDEHFTGKDESTELNGESPPLAPPRKTVAAITSENLLPTENQSSISSVQFFPNKADSCDDVKGLLTQNHNNLDACEINSSVNACKVPPPLPPKPKHLKSSSSSPAGNGFNGFSSQESTYFLTDNVDSCENLNIGNTKVNVAENTSFSQESLHIHDNLSKKLANFDIDVRPIDRSFGSSSNSLNKQNIVSPYSSPLHRYQPLLPSTATATVTDKSRGCSNCSTVSTKSSPVRHQQNCRKSNTSINGVNAGIQTPFTFCANNEGTQVSAKCVDTVASHDNQDLCVHSPVAHARNFTATNTANTVKQRTPRQGNDQPINAASEDGSEVVRTRQSRFRMTDQQVLNELKRIVNSGDPFQKYQLIDKIGVGATGNVWTARCKFTGEVVAVKRMAFKSQPKKEMLLTEIKVMQQYKHKNLVNYIDSYLVGADDLWVIMDFLNGGNLTDVVVKTELDEGQIAAVLKECLLALDFLHKHSIIHRDIKSDNVLLGMDGAVKLTDFGFCAQLQPGSKRATIIGTPYWMAPEIVNKTKYNYKVDIWSLGIMALEMIDGEPPYLSETPLRAIYLIAQNGKPEIRRMAELSEEFLDLINRCLCVDPNERADTEELLNHPFIARSKSLDCLIPYIKAVKDLRNQ</sequence>
<dbReference type="InterPro" id="IPR000719">
    <property type="entry name" value="Prot_kinase_dom"/>
</dbReference>
<dbReference type="FunFam" id="1.10.510.10:FF:000768">
    <property type="entry name" value="Non-specific serine/threonine protein kinase"/>
    <property type="match status" value="1"/>
</dbReference>
<dbReference type="AlphaFoldDB" id="A0A6V7UK25"/>
<feature type="region of interest" description="Disordered" evidence="12">
    <location>
        <begin position="534"/>
        <end position="558"/>
    </location>
</feature>
<dbReference type="Proteomes" id="UP000580250">
    <property type="component" value="Unassembled WGS sequence"/>
</dbReference>
<dbReference type="PROSITE" id="PS50108">
    <property type="entry name" value="CRIB"/>
    <property type="match status" value="1"/>
</dbReference>
<keyword evidence="7 11" id="KW-0067">ATP-binding</keyword>
<accession>A0A6V7UK25</accession>
<comment type="cofactor">
    <cofactor evidence="1">
        <name>Mg(2+)</name>
        <dbReference type="ChEBI" id="CHEBI:18420"/>
    </cofactor>
</comment>
<dbReference type="FunFam" id="3.30.200.20:FF:000705">
    <property type="entry name" value="Non-specific serine/threonine protein kinase"/>
    <property type="match status" value="1"/>
</dbReference>
<dbReference type="Gene3D" id="3.90.810.10">
    <property type="entry name" value="CRIB domain"/>
    <property type="match status" value="1"/>
</dbReference>
<keyword evidence="4" id="KW-0808">Transferase</keyword>
<comment type="catalytic activity">
    <reaction evidence="9">
        <text>L-threonyl-[protein] + ATP = O-phospho-L-threonyl-[protein] + ADP + H(+)</text>
        <dbReference type="Rhea" id="RHEA:46608"/>
        <dbReference type="Rhea" id="RHEA-COMP:11060"/>
        <dbReference type="Rhea" id="RHEA-COMP:11605"/>
        <dbReference type="ChEBI" id="CHEBI:15378"/>
        <dbReference type="ChEBI" id="CHEBI:30013"/>
        <dbReference type="ChEBI" id="CHEBI:30616"/>
        <dbReference type="ChEBI" id="CHEBI:61977"/>
        <dbReference type="ChEBI" id="CHEBI:456216"/>
        <dbReference type="EC" id="2.7.11.1"/>
    </reaction>
</comment>
<evidence type="ECO:0000256" key="3">
    <source>
        <dbReference type="ARBA" id="ARBA00012513"/>
    </source>
</evidence>
<dbReference type="InterPro" id="IPR008271">
    <property type="entry name" value="Ser/Thr_kinase_AS"/>
</dbReference>
<name>A0A6V7UK25_MELEN</name>
<evidence type="ECO:0000313" key="15">
    <source>
        <dbReference type="EMBL" id="CAD2159886.1"/>
    </source>
</evidence>
<dbReference type="InterPro" id="IPR017441">
    <property type="entry name" value="Protein_kinase_ATP_BS"/>
</dbReference>
<dbReference type="GO" id="GO:0004674">
    <property type="term" value="F:protein serine/threonine kinase activity"/>
    <property type="evidence" value="ECO:0007669"/>
    <property type="project" value="UniProtKB-EC"/>
</dbReference>
<evidence type="ECO:0000256" key="7">
    <source>
        <dbReference type="ARBA" id="ARBA00022840"/>
    </source>
</evidence>
<evidence type="ECO:0000256" key="9">
    <source>
        <dbReference type="ARBA" id="ARBA00047899"/>
    </source>
</evidence>
<evidence type="ECO:0000256" key="5">
    <source>
        <dbReference type="ARBA" id="ARBA00022723"/>
    </source>
</evidence>
<feature type="binding site" evidence="11">
    <location>
        <position position="624"/>
    </location>
    <ligand>
        <name>ATP</name>
        <dbReference type="ChEBI" id="CHEBI:30616"/>
    </ligand>
</feature>
<evidence type="ECO:0000256" key="8">
    <source>
        <dbReference type="ARBA" id="ARBA00022842"/>
    </source>
</evidence>
<feature type="domain" description="Protein kinase" evidence="13">
    <location>
        <begin position="590"/>
        <end position="841"/>
    </location>
</feature>
<comment type="catalytic activity">
    <reaction evidence="10">
        <text>L-seryl-[protein] + ATP = O-phospho-L-seryl-[protein] + ADP + H(+)</text>
        <dbReference type="Rhea" id="RHEA:17989"/>
        <dbReference type="Rhea" id="RHEA-COMP:9863"/>
        <dbReference type="Rhea" id="RHEA-COMP:11604"/>
        <dbReference type="ChEBI" id="CHEBI:15378"/>
        <dbReference type="ChEBI" id="CHEBI:29999"/>
        <dbReference type="ChEBI" id="CHEBI:30616"/>
        <dbReference type="ChEBI" id="CHEBI:83421"/>
        <dbReference type="ChEBI" id="CHEBI:456216"/>
        <dbReference type="EC" id="2.7.11.1"/>
    </reaction>
</comment>
<feature type="compositionally biased region" description="Polar residues" evidence="12">
    <location>
        <begin position="148"/>
        <end position="161"/>
    </location>
</feature>
<reference evidence="15 16" key="1">
    <citation type="submission" date="2020-08" db="EMBL/GenBank/DDBJ databases">
        <authorList>
            <person name="Koutsovoulos G."/>
            <person name="Danchin GJ E."/>
        </authorList>
    </citation>
    <scope>NUCLEOTIDE SEQUENCE [LARGE SCALE GENOMIC DNA]</scope>
</reference>
<dbReference type="EC" id="2.7.11.1" evidence="3"/>
<dbReference type="PANTHER" id="PTHR45832:SF22">
    <property type="entry name" value="SERINE_THREONINE-PROTEIN KINASE SAMKA-RELATED"/>
    <property type="match status" value="1"/>
</dbReference>
<dbReference type="Gene3D" id="3.30.200.20">
    <property type="entry name" value="Phosphorylase Kinase, domain 1"/>
    <property type="match status" value="1"/>
</dbReference>
<feature type="compositionally biased region" description="Polar residues" evidence="12">
    <location>
        <begin position="535"/>
        <end position="549"/>
    </location>
</feature>
<dbReference type="Pfam" id="PF00069">
    <property type="entry name" value="Pkinase"/>
    <property type="match status" value="1"/>
</dbReference>
<feature type="region of interest" description="Disordered" evidence="12">
    <location>
        <begin position="319"/>
        <end position="341"/>
    </location>
</feature>
<dbReference type="CDD" id="cd06614">
    <property type="entry name" value="STKc_PAK"/>
    <property type="match status" value="1"/>
</dbReference>
<organism evidence="15 16">
    <name type="scientific">Meloidogyne enterolobii</name>
    <name type="common">Root-knot nematode worm</name>
    <name type="synonym">Meloidogyne mayaguensis</name>
    <dbReference type="NCBI Taxonomy" id="390850"/>
    <lineage>
        <taxon>Eukaryota</taxon>
        <taxon>Metazoa</taxon>
        <taxon>Ecdysozoa</taxon>
        <taxon>Nematoda</taxon>
        <taxon>Chromadorea</taxon>
        <taxon>Rhabditida</taxon>
        <taxon>Tylenchina</taxon>
        <taxon>Tylenchomorpha</taxon>
        <taxon>Tylenchoidea</taxon>
        <taxon>Meloidogynidae</taxon>
        <taxon>Meloidogyninae</taxon>
        <taxon>Meloidogyne</taxon>
    </lineage>
</organism>
<dbReference type="PROSITE" id="PS50011">
    <property type="entry name" value="PROTEIN_KINASE_DOM"/>
    <property type="match status" value="1"/>
</dbReference>
<evidence type="ECO:0000256" key="6">
    <source>
        <dbReference type="ARBA" id="ARBA00022741"/>
    </source>
</evidence>
<dbReference type="Pfam" id="PF00786">
    <property type="entry name" value="PBD"/>
    <property type="match status" value="1"/>
</dbReference>
<feature type="region of interest" description="Disordered" evidence="12">
    <location>
        <begin position="148"/>
        <end position="169"/>
    </location>
</feature>
<evidence type="ECO:0000259" key="14">
    <source>
        <dbReference type="PROSITE" id="PS50108"/>
    </source>
</evidence>
<evidence type="ECO:0000256" key="4">
    <source>
        <dbReference type="ARBA" id="ARBA00022679"/>
    </source>
</evidence>
<dbReference type="PROSITE" id="PS00107">
    <property type="entry name" value="PROTEIN_KINASE_ATP"/>
    <property type="match status" value="1"/>
</dbReference>
<evidence type="ECO:0000256" key="12">
    <source>
        <dbReference type="SAM" id="MobiDB-lite"/>
    </source>
</evidence>
<evidence type="ECO:0000256" key="1">
    <source>
        <dbReference type="ARBA" id="ARBA00001946"/>
    </source>
</evidence>
<evidence type="ECO:0000313" key="16">
    <source>
        <dbReference type="Proteomes" id="UP000580250"/>
    </source>
</evidence>
<dbReference type="PROSITE" id="PS00108">
    <property type="entry name" value="PROTEIN_KINASE_ST"/>
    <property type="match status" value="1"/>
</dbReference>
<evidence type="ECO:0000256" key="10">
    <source>
        <dbReference type="ARBA" id="ARBA00048679"/>
    </source>
</evidence>
<dbReference type="SMART" id="SM00220">
    <property type="entry name" value="S_TKc"/>
    <property type="match status" value="1"/>
</dbReference>
<comment type="similarity">
    <text evidence="2">Belongs to the protein kinase superfamily. STE Ser/Thr protein kinase family. STE20 subfamily.</text>
</comment>
<evidence type="ECO:0000259" key="13">
    <source>
        <dbReference type="PROSITE" id="PS50011"/>
    </source>
</evidence>
<dbReference type="EMBL" id="CAJEWN010000076">
    <property type="protein sequence ID" value="CAD2159886.1"/>
    <property type="molecule type" value="Genomic_DNA"/>
</dbReference>
<dbReference type="PANTHER" id="PTHR45832">
    <property type="entry name" value="SERINE/THREONINE-PROTEIN KINASE SAMKA-RELATED-RELATED"/>
    <property type="match status" value="1"/>
</dbReference>
<feature type="domain" description="CRIB" evidence="14">
    <location>
        <begin position="59"/>
        <end position="72"/>
    </location>
</feature>
<keyword evidence="5" id="KW-0479">Metal-binding</keyword>
<keyword evidence="6 11" id="KW-0547">Nucleotide-binding</keyword>
<dbReference type="Gene3D" id="1.10.510.10">
    <property type="entry name" value="Transferase(Phosphotransferase) domain 1"/>
    <property type="match status" value="1"/>
</dbReference>
<comment type="caution">
    <text evidence="15">The sequence shown here is derived from an EMBL/GenBank/DDBJ whole genome shotgun (WGS) entry which is preliminary data.</text>
</comment>
<dbReference type="SMART" id="SM00285">
    <property type="entry name" value="PBD"/>
    <property type="match status" value="1"/>
</dbReference>
<keyword evidence="8" id="KW-0460">Magnesium</keyword>
<dbReference type="InterPro" id="IPR051931">
    <property type="entry name" value="PAK3-like"/>
</dbReference>
<evidence type="ECO:0000256" key="2">
    <source>
        <dbReference type="ARBA" id="ARBA00008874"/>
    </source>
</evidence>
<dbReference type="OrthoDB" id="1022360at2759"/>
<dbReference type="GO" id="GO:0046872">
    <property type="term" value="F:metal ion binding"/>
    <property type="evidence" value="ECO:0007669"/>
    <property type="project" value="UniProtKB-KW"/>
</dbReference>
<dbReference type="GO" id="GO:0005524">
    <property type="term" value="F:ATP binding"/>
    <property type="evidence" value="ECO:0007669"/>
    <property type="project" value="UniProtKB-UniRule"/>
</dbReference>
<protein>
    <recommendedName>
        <fullName evidence="3">non-specific serine/threonine protein kinase</fullName>
        <ecNumber evidence="3">2.7.11.1</ecNumber>
    </recommendedName>
</protein>
<proteinExistence type="inferred from homology"/>
<dbReference type="InterPro" id="IPR036936">
    <property type="entry name" value="CRIB_dom_sf"/>
</dbReference>
<evidence type="ECO:0000256" key="11">
    <source>
        <dbReference type="PROSITE-ProRule" id="PRU10141"/>
    </source>
</evidence>